<comment type="caution">
    <text evidence="2">The sequence shown here is derived from an EMBL/GenBank/DDBJ whole genome shotgun (WGS) entry which is preliminary data.</text>
</comment>
<keyword evidence="3" id="KW-1185">Reference proteome</keyword>
<keyword evidence="2" id="KW-0238">DNA-binding</keyword>
<dbReference type="Pfam" id="PF03466">
    <property type="entry name" value="LysR_substrate"/>
    <property type="match status" value="1"/>
</dbReference>
<dbReference type="RefSeq" id="WP_183368461.1">
    <property type="nucleotide sequence ID" value="NZ_JACIEZ010000016.1"/>
</dbReference>
<dbReference type="GO" id="GO:0006355">
    <property type="term" value="P:regulation of DNA-templated transcription"/>
    <property type="evidence" value="ECO:0007669"/>
    <property type="project" value="TreeGrafter"/>
</dbReference>
<gene>
    <name evidence="2" type="ORF">GGR23_004458</name>
</gene>
<accession>A0A7W6J9H2</accession>
<dbReference type="SUPFAM" id="SSF53850">
    <property type="entry name" value="Periplasmic binding protein-like II"/>
    <property type="match status" value="1"/>
</dbReference>
<dbReference type="Gene3D" id="3.40.190.290">
    <property type="match status" value="1"/>
</dbReference>
<evidence type="ECO:0000313" key="2">
    <source>
        <dbReference type="EMBL" id="MBB4067227.1"/>
    </source>
</evidence>
<name>A0A7W6J9H2_9HYPH</name>
<dbReference type="EMBL" id="JACIEZ010000016">
    <property type="protein sequence ID" value="MBB4067227.1"/>
    <property type="molecule type" value="Genomic_DNA"/>
</dbReference>
<dbReference type="InterPro" id="IPR050950">
    <property type="entry name" value="HTH-type_LysR_regulators"/>
</dbReference>
<dbReference type="InterPro" id="IPR005119">
    <property type="entry name" value="LysR_subst-bd"/>
</dbReference>
<dbReference type="Proteomes" id="UP000528286">
    <property type="component" value="Unassembled WGS sequence"/>
</dbReference>
<reference evidence="2 3" key="1">
    <citation type="submission" date="2020-08" db="EMBL/GenBank/DDBJ databases">
        <title>Genomic Encyclopedia of Type Strains, Phase IV (KMG-IV): sequencing the most valuable type-strain genomes for metagenomic binning, comparative biology and taxonomic classification.</title>
        <authorList>
            <person name="Goeker M."/>
        </authorList>
    </citation>
    <scope>NUCLEOTIDE SEQUENCE [LARGE SCALE GENOMIC DNA]</scope>
    <source>
        <strain evidence="2 3">DSM 29853</strain>
    </source>
</reference>
<dbReference type="PANTHER" id="PTHR30419:SF8">
    <property type="entry name" value="NITROGEN ASSIMILATION TRANSCRIPTIONAL ACTIVATOR-RELATED"/>
    <property type="match status" value="1"/>
</dbReference>
<proteinExistence type="predicted"/>
<feature type="domain" description="LysR substrate-binding" evidence="1">
    <location>
        <begin position="35"/>
        <end position="241"/>
    </location>
</feature>
<dbReference type="GO" id="GO:0005829">
    <property type="term" value="C:cytosol"/>
    <property type="evidence" value="ECO:0007669"/>
    <property type="project" value="TreeGrafter"/>
</dbReference>
<evidence type="ECO:0000259" key="1">
    <source>
        <dbReference type="Pfam" id="PF03466"/>
    </source>
</evidence>
<dbReference type="AlphaFoldDB" id="A0A7W6J9H2"/>
<dbReference type="GO" id="GO:0003677">
    <property type="term" value="F:DNA binding"/>
    <property type="evidence" value="ECO:0007669"/>
    <property type="project" value="UniProtKB-KW"/>
</dbReference>
<sequence>MLLTPVGEALALRARRIHMELRDAARDVNEIDMGNVGHVRIGSVTGPALERVLPVLRTARVVQPKVTYEVIVATSDILCQHVLSGRIDFAIGRLPVGPERQMLSARMIATEPVSLMVRKGHPLERLTPIEPAQLMLYDWVMPGPESLLCQTVVARLRALKMPEPTQRFSTASFLLTLALLQQSNAIAPLAHAVCAAFSQGPEAPYTILPVELGIEVEPYGFITRADTILTPAASRMAQMLLGEGI</sequence>
<evidence type="ECO:0000313" key="3">
    <source>
        <dbReference type="Proteomes" id="UP000528286"/>
    </source>
</evidence>
<protein>
    <submittedName>
        <fullName evidence="2">DNA-binding transcriptional LysR family regulator</fullName>
    </submittedName>
</protein>
<dbReference type="PANTHER" id="PTHR30419">
    <property type="entry name" value="HTH-TYPE TRANSCRIPTIONAL REGULATOR YBHD"/>
    <property type="match status" value="1"/>
</dbReference>
<organism evidence="2 3">
    <name type="scientific">Gellertiella hungarica</name>
    <dbReference type="NCBI Taxonomy" id="1572859"/>
    <lineage>
        <taxon>Bacteria</taxon>
        <taxon>Pseudomonadati</taxon>
        <taxon>Pseudomonadota</taxon>
        <taxon>Alphaproteobacteria</taxon>
        <taxon>Hyphomicrobiales</taxon>
        <taxon>Rhizobiaceae</taxon>
        <taxon>Gellertiella</taxon>
    </lineage>
</organism>